<name>A0A835N2A0_9ROSI</name>
<dbReference type="AlphaFoldDB" id="A0A835N2A0"/>
<dbReference type="EMBL" id="JADGMS010000007">
    <property type="protein sequence ID" value="KAF9678638.1"/>
    <property type="molecule type" value="Genomic_DNA"/>
</dbReference>
<keyword evidence="2" id="KW-1185">Reference proteome</keyword>
<accession>A0A835N2A0</accession>
<evidence type="ECO:0000313" key="1">
    <source>
        <dbReference type="EMBL" id="KAF9678638.1"/>
    </source>
</evidence>
<comment type="caution">
    <text evidence="1">The sequence shown here is derived from an EMBL/GenBank/DDBJ whole genome shotgun (WGS) entry which is preliminary data.</text>
</comment>
<organism evidence="1 2">
    <name type="scientific">Salix dunnii</name>
    <dbReference type="NCBI Taxonomy" id="1413687"/>
    <lineage>
        <taxon>Eukaryota</taxon>
        <taxon>Viridiplantae</taxon>
        <taxon>Streptophyta</taxon>
        <taxon>Embryophyta</taxon>
        <taxon>Tracheophyta</taxon>
        <taxon>Spermatophyta</taxon>
        <taxon>Magnoliopsida</taxon>
        <taxon>eudicotyledons</taxon>
        <taxon>Gunneridae</taxon>
        <taxon>Pentapetalae</taxon>
        <taxon>rosids</taxon>
        <taxon>fabids</taxon>
        <taxon>Malpighiales</taxon>
        <taxon>Salicaceae</taxon>
        <taxon>Saliceae</taxon>
        <taxon>Salix</taxon>
    </lineage>
</organism>
<sequence>MSLLYLSSSCIRENQEEEDDGSSPIRFLEQLSSIIAQEVQHELRLVAGVKTIKKNEVLKAAVVKAMVAGAESESEIVDVEGAYCYAKCVMKVVSSGNSILLPTSVVPTWKLKCRRI</sequence>
<reference evidence="1 2" key="1">
    <citation type="submission" date="2020-10" db="EMBL/GenBank/DDBJ databases">
        <title>Plant Genome Project.</title>
        <authorList>
            <person name="Zhang R.-G."/>
        </authorList>
    </citation>
    <scope>NUCLEOTIDE SEQUENCE [LARGE SCALE GENOMIC DNA]</scope>
    <source>
        <strain evidence="1">FAFU-HL-1</strain>
        <tissue evidence="1">Leaf</tissue>
    </source>
</reference>
<evidence type="ECO:0000313" key="2">
    <source>
        <dbReference type="Proteomes" id="UP000657918"/>
    </source>
</evidence>
<dbReference type="Proteomes" id="UP000657918">
    <property type="component" value="Unassembled WGS sequence"/>
</dbReference>
<protein>
    <submittedName>
        <fullName evidence="1">Uncharacterized protein</fullName>
    </submittedName>
</protein>
<gene>
    <name evidence="1" type="ORF">SADUNF_Sadunf07G0055300</name>
</gene>
<proteinExistence type="predicted"/>